<keyword evidence="4" id="KW-0964">Secreted</keyword>
<evidence type="ECO:0000256" key="4">
    <source>
        <dbReference type="ARBA" id="ARBA00022525"/>
    </source>
</evidence>
<evidence type="ECO:0000256" key="6">
    <source>
        <dbReference type="ARBA" id="ARBA00030238"/>
    </source>
</evidence>
<feature type="compositionally biased region" description="Low complexity" evidence="7">
    <location>
        <begin position="286"/>
        <end position="304"/>
    </location>
</feature>
<keyword evidence="9" id="KW-1185">Reference proteome</keyword>
<feature type="region of interest" description="Disordered" evidence="7">
    <location>
        <begin position="1868"/>
        <end position="1899"/>
    </location>
</feature>
<comment type="catalytic activity">
    <reaction evidence="1">
        <text>Endohydrolysis of (1-&gt;4)-alpha-D-glucosidic linkages in polysaccharides containing three or more (1-&gt;4)-alpha-linked D-glucose units.</text>
        <dbReference type="EC" id="3.2.1.1"/>
    </reaction>
</comment>
<dbReference type="SUPFAM" id="SSF49452">
    <property type="entry name" value="Starch-binding domain-like"/>
    <property type="match status" value="2"/>
</dbReference>
<evidence type="ECO:0000256" key="2">
    <source>
        <dbReference type="ARBA" id="ARBA00007257"/>
    </source>
</evidence>
<dbReference type="Pfam" id="PF13620">
    <property type="entry name" value="CarboxypepD_reg"/>
    <property type="match status" value="3"/>
</dbReference>
<evidence type="ECO:0000256" key="7">
    <source>
        <dbReference type="SAM" id="MobiDB-lite"/>
    </source>
</evidence>
<dbReference type="InterPro" id="IPR013784">
    <property type="entry name" value="Carb-bd-like_fold"/>
</dbReference>
<accession>A0ABY5KL47</accession>
<dbReference type="EMBL" id="CP101987">
    <property type="protein sequence ID" value="UUI71239.1"/>
    <property type="molecule type" value="Genomic_DNA"/>
</dbReference>
<feature type="compositionally biased region" description="Gly residues" evidence="7">
    <location>
        <begin position="268"/>
        <end position="285"/>
    </location>
</feature>
<dbReference type="Gene3D" id="2.60.40.10">
    <property type="entry name" value="Immunoglobulins"/>
    <property type="match status" value="1"/>
</dbReference>
<sequence>MSDASRRSAATAPTVVVDTAAHGSPGRDVDVAVRVRNVADVPLDVHVHAVGLEPAWAPAAVTVPALAPDATASATLRVTPPAGAAAGGYPFLVVVETAAGRTVTDAVLTLDVAGELVVSIEPADARGRGRRRVDVVLANTGATPTSARLSATGSGVDVQVRLAAVDVPAAGTVRVPALLRSRQRWVGREQRHTYRVTATGRGAPQDVPGTFTARAWLGPTVLKVAAVVAVLALWAGGALVGIPRVVTALGDGQSVAAEGPAGDAPGDGPDGGPGGPQGDGQGDGQGDAQDGAAAPGADGPDAPATPTLRVAGQVSGSDPAGASVQVVPTSELWGSTAEPAATATLPTTAALGRVSLGAALTAGLGRASAPAAAATAVFQALARPTEAAPGKLLGTALTVEGTAPTAQRLRTTTDASGTWAFAGLSPTTRYLVTVAKPGYRTQRYVLTGAELSATPLQTELRAGDGVLRGVVTGPDGPVGGVGLTLTDGTTTVTTRTVTEGRVGTWSVEGLSTPSTYLVTASSDRWGSTSQLVTLGAAGERTVNLSVEPGVASLTGVALGTAVLGGVGGIGGLTVTATDGTVTRTATTLTGDDAGRFVLADLPAPGTYTVTVDGPGYATVTRELAVTPAGVEGWEVAMTAVGGAVSGTVRGDDGVGVTAAGLTLSDGTETYKSMSSSDGNGSYRFVGAAAGTYVLSAEAFGYVTGYAQVEVTAGGSVTSDLVLTAVPGDGLVATAGITGRVTDASTGARVQCLATTEPCLVTVTTTATALDGTTRTVTATADPDDAYVLPADGDGGLLPGRYTLSVSVPGYESGTVAVTVPMGAVVEAATVALTPSPSLVGSVLPRVGALPPDVCVVARRAGSTTTCVPATATCTGTDARCAPVTQGMYELRRLPAGRWEVVVAGLPGDDWVTPDPVEVVLMPGETKRYDATIERLGIIRVTTLRADATGAIEVTRGAPVRATQVAGTTVRTAVSDEHGVAELRGLTPGTYTIVTSAPDDPRVSVTVERDISLNQQLDATVVLASPVGDQVVQVVVQSAHDAFQAREGARVTVTGVVGYSGTTQVRRSQTYTTDAAGEALVCTTPAGACSGRPVLALVSGQVDLVVQADGFDTLRLNGVELGAVDRVVLTPSYQVLDASVVLVPRVAALPGVTFEAVSAPPGTGTVRLTPAVTGTDTTVGEAPDARPATRVALTFVDTVIGVENRIRPGTYRFAVRAPGWSTQTAASEIVVEVPYRPSDTPATTRSETVLLRDGGVRVTLSPDGAAPLAAARVTLSADGAVVAQRDVSAAAVVDLGAVPVGTYEVQVVAAGFRTPAPVGVEVVAGTVATPSVPLAGLGRVHGTVSTRLGAGWTVALPGADVRGEGPADATGATDVTFTARSDTAGAFTLVGDLDREGLWAGDWDVAASADAHTSATALATVRTGTTTSHLELDPLGSTLTVRVTDAAGAPVTSGLNVRLAYSDHAVTIAPPTVEDDEFVFAGLLPLTYTLWVVPSTTEYTTVSTRVTVGPGQPGRVEVPLATPTGAVQGQVTQETADGASLELPGVVVTATPQGATEGVSVTTGPDGRYLLSGLGGGTYALTFVASGVTITRGVQVVPGQGTVLDVTFPLARHAVTVQLTSSIGADLTGGLVTLTSGTGAVLGPQPVARSGSRYVTTFAQVPPGTWAVRATGPAGHLATVEDTVQVTGPTTVPLQLREVELRLRATGGAPSVVVRVTPTGGSALDVPLIDGASDSVLYLPGTTAGPAAQLTATTSAGWQVALSQSTVPANATRLLVTATTTPAPAATTVSATTSAPVVVGTDLTVTVTVTTASGTPAGLVRVAVGSPPAWGTAVSATLVGGTATLTLPTTGWSPGNTTLAVRYEPSATTWAPSSTTVNAQVQPVSADPTDPTDPADPTAP</sequence>
<evidence type="ECO:0000313" key="9">
    <source>
        <dbReference type="Proteomes" id="UP001316384"/>
    </source>
</evidence>
<dbReference type="Gene3D" id="2.60.40.1120">
    <property type="entry name" value="Carboxypeptidase-like, regulatory domain"/>
    <property type="match status" value="4"/>
</dbReference>
<dbReference type="SUPFAM" id="SSF49478">
    <property type="entry name" value="Cna protein B-type domain"/>
    <property type="match status" value="1"/>
</dbReference>
<dbReference type="Proteomes" id="UP001316384">
    <property type="component" value="Chromosome"/>
</dbReference>
<protein>
    <recommendedName>
        <fullName evidence="3">alpha-amylase</fullName>
        <ecNumber evidence="3">3.2.1.1</ecNumber>
    </recommendedName>
    <alternativeName>
        <fullName evidence="6">1,4-alpha-D-glucan glucanohydrolase</fullName>
    </alternativeName>
</protein>
<comment type="similarity">
    <text evidence="2">Belongs to the serine-aspartate repeat-containing protein (SDr) family.</text>
</comment>
<evidence type="ECO:0000313" key="8">
    <source>
        <dbReference type="EMBL" id="UUI71239.1"/>
    </source>
</evidence>
<gene>
    <name evidence="8" type="ORF">NP048_15790</name>
</gene>
<reference evidence="8 9" key="1">
    <citation type="submission" date="2022-07" db="EMBL/GenBank/DDBJ databases">
        <title>Novel species in genus cellulomonas.</title>
        <authorList>
            <person name="Ye L."/>
        </authorList>
    </citation>
    <scope>NUCLEOTIDE SEQUENCE [LARGE SCALE GENOMIC DNA]</scope>
    <source>
        <strain evidence="9">zg-B89</strain>
    </source>
</reference>
<dbReference type="PANTHER" id="PTHR36108:SF13">
    <property type="entry name" value="COLOSSIN-B-RELATED"/>
    <property type="match status" value="1"/>
</dbReference>
<organism evidence="8 9">
    <name type="scientific">Cellulomonas xiejunii</name>
    <dbReference type="NCBI Taxonomy" id="2968083"/>
    <lineage>
        <taxon>Bacteria</taxon>
        <taxon>Bacillati</taxon>
        <taxon>Actinomycetota</taxon>
        <taxon>Actinomycetes</taxon>
        <taxon>Micrococcales</taxon>
        <taxon>Cellulomonadaceae</taxon>
        <taxon>Cellulomonas</taxon>
    </lineage>
</organism>
<keyword evidence="5" id="KW-0732">Signal</keyword>
<dbReference type="EC" id="3.2.1.1" evidence="3"/>
<evidence type="ECO:0000256" key="5">
    <source>
        <dbReference type="ARBA" id="ARBA00022729"/>
    </source>
</evidence>
<proteinExistence type="inferred from homology"/>
<dbReference type="PANTHER" id="PTHR36108">
    <property type="entry name" value="COLOSSIN-B-RELATED"/>
    <property type="match status" value="1"/>
</dbReference>
<name>A0ABY5KL47_9CELL</name>
<evidence type="ECO:0000256" key="3">
    <source>
        <dbReference type="ARBA" id="ARBA00012595"/>
    </source>
</evidence>
<feature type="region of interest" description="Disordered" evidence="7">
    <location>
        <begin position="256"/>
        <end position="323"/>
    </location>
</feature>
<dbReference type="RefSeq" id="WP_227576576.1">
    <property type="nucleotide sequence ID" value="NZ_CP101987.1"/>
</dbReference>
<dbReference type="InterPro" id="IPR013783">
    <property type="entry name" value="Ig-like_fold"/>
</dbReference>
<evidence type="ECO:0000256" key="1">
    <source>
        <dbReference type="ARBA" id="ARBA00000548"/>
    </source>
</evidence>